<dbReference type="GO" id="GO:0003677">
    <property type="term" value="F:DNA binding"/>
    <property type="evidence" value="ECO:0007669"/>
    <property type="project" value="UniProtKB-KW"/>
</dbReference>
<dbReference type="InterPro" id="IPR036390">
    <property type="entry name" value="WH_DNA-bd_sf"/>
</dbReference>
<protein>
    <submittedName>
        <fullName evidence="7">Helix-turn-helix domain-containing protein</fullName>
    </submittedName>
</protein>
<dbReference type="SUPFAM" id="SSF51206">
    <property type="entry name" value="cAMP-binding domain-like"/>
    <property type="match status" value="1"/>
</dbReference>
<accession>A0A6L3VNQ0</accession>
<dbReference type="Pfam" id="PF13545">
    <property type="entry name" value="HTH_Crp_2"/>
    <property type="match status" value="1"/>
</dbReference>
<dbReference type="CDD" id="cd00038">
    <property type="entry name" value="CAP_ED"/>
    <property type="match status" value="1"/>
</dbReference>
<dbReference type="SUPFAM" id="SSF46785">
    <property type="entry name" value="Winged helix' DNA-binding domain"/>
    <property type="match status" value="1"/>
</dbReference>
<dbReference type="AlphaFoldDB" id="A0A6L3VNQ0"/>
<feature type="domain" description="HTH crp-type" evidence="6">
    <location>
        <begin position="154"/>
        <end position="227"/>
    </location>
</feature>
<dbReference type="InterPro" id="IPR012318">
    <property type="entry name" value="HTH_CRP"/>
</dbReference>
<dbReference type="Gene3D" id="2.60.120.10">
    <property type="entry name" value="Jelly Rolls"/>
    <property type="match status" value="1"/>
</dbReference>
<evidence type="ECO:0000259" key="5">
    <source>
        <dbReference type="PROSITE" id="PS50042"/>
    </source>
</evidence>
<dbReference type="PANTHER" id="PTHR47691">
    <property type="entry name" value="REGULATOR-RELATED"/>
    <property type="match status" value="1"/>
</dbReference>
<dbReference type="InterPro" id="IPR000595">
    <property type="entry name" value="cNMP-bd_dom"/>
</dbReference>
<keyword evidence="8" id="KW-1185">Reference proteome</keyword>
<dbReference type="OrthoDB" id="5521887at2"/>
<dbReference type="Gene3D" id="1.10.10.10">
    <property type="entry name" value="Winged helix-like DNA-binding domain superfamily/Winged helix DNA-binding domain"/>
    <property type="match status" value="1"/>
</dbReference>
<evidence type="ECO:0000313" key="7">
    <source>
        <dbReference type="EMBL" id="KAB2370592.1"/>
    </source>
</evidence>
<evidence type="ECO:0000256" key="3">
    <source>
        <dbReference type="ARBA" id="ARBA00023163"/>
    </source>
</evidence>
<dbReference type="SUPFAM" id="SSF52540">
    <property type="entry name" value="P-loop containing nucleoside triphosphate hydrolases"/>
    <property type="match status" value="1"/>
</dbReference>
<dbReference type="InterPro" id="IPR018490">
    <property type="entry name" value="cNMP-bd_dom_sf"/>
</dbReference>
<keyword evidence="1" id="KW-0805">Transcription regulation</keyword>
<dbReference type="PANTHER" id="PTHR47691:SF3">
    <property type="entry name" value="HTH-TYPE TRANSCRIPTIONAL REGULATOR RV0890C-RELATED"/>
    <property type="match status" value="1"/>
</dbReference>
<dbReference type="InterPro" id="IPR014710">
    <property type="entry name" value="RmlC-like_jellyroll"/>
</dbReference>
<dbReference type="PROSITE" id="PS51063">
    <property type="entry name" value="HTH_CRP_2"/>
    <property type="match status" value="1"/>
</dbReference>
<feature type="region of interest" description="Disordered" evidence="4">
    <location>
        <begin position="521"/>
        <end position="554"/>
    </location>
</feature>
<dbReference type="Proteomes" id="UP000483004">
    <property type="component" value="Unassembled WGS sequence"/>
</dbReference>
<evidence type="ECO:0000256" key="1">
    <source>
        <dbReference type="ARBA" id="ARBA00023015"/>
    </source>
</evidence>
<dbReference type="Pfam" id="PF00027">
    <property type="entry name" value="cNMP_binding"/>
    <property type="match status" value="1"/>
</dbReference>
<keyword evidence="3" id="KW-0804">Transcription</keyword>
<reference evidence="7 8" key="1">
    <citation type="submission" date="2019-09" db="EMBL/GenBank/DDBJ databases">
        <title>Actinomadura physcomitrii sp. nov., a novel actinomycete isolated from moss [Physcomitrium sphaericum (Ludw) Fuernr].</title>
        <authorList>
            <person name="Liu C."/>
            <person name="Zhuang X."/>
        </authorList>
    </citation>
    <scope>NUCLEOTIDE SEQUENCE [LARGE SCALE GENOMIC DNA]</scope>
    <source>
        <strain evidence="7 8">CYP1-1B</strain>
    </source>
</reference>
<evidence type="ECO:0000259" key="6">
    <source>
        <dbReference type="PROSITE" id="PS51063"/>
    </source>
</evidence>
<dbReference type="SMART" id="SM00419">
    <property type="entry name" value="HTH_CRP"/>
    <property type="match status" value="1"/>
</dbReference>
<gene>
    <name evidence="7" type="ORF">F9B16_35170</name>
</gene>
<sequence>MTGVIDHDVRPGSFWERLGPDDRQALRAMGRRTSIPPGGTLCHQGVTAPSVWVVFKAAPRAASNAVAKEFVDSSEGDESIIDLFGSGDLVGALGAWGHPERGTVAALDHVEALRLDRRGFRSLLAANPQVAEAMMHAVSESVGYGGRRHAVRAAEHPQRLAYHLLELAHRFGVRTARGTEIPLRLSQAELANWAGISRETLVRWFRLWRQKGIIDRRPRPLTVLDPEKLRRAASPWGDEWPAIEAEPDAPAAPPAPRPEPDEPGGLAARTPVRLDAARGKPPVRLPADNPFFAGRTVSLGKLDLLVAQAEWPRAVIVQGMAGVGKTTLALHWAHRVVDRFPDGVVFADLRGTTRSPVTPAEAMGQVLRAAGVPGDQLRSTEAELAAQCRSLLADRRMLLILDNAARPEQIRPLVGAMASGLAVVTSRRRLPALLEGADVRTLELREMVTQEAVDLISNVLGPADARVREERKAVARLARECGHLPLALSVMAGRLAENPGESIAGTVRELAESDAQAASSYGTVLPGLGRGPSPDGAGRDAGEPAAPESAGSPLTGIELHTGAGHGTAVPGLRGVLNPTFDVAYRSLRRDHREAFRVLALVAGPDFTPSALAALQDRTVDEARECLEGLRQAYLVHDVAPGRYRMHDLLRDFARDRGLAEDADTDRLAAQRRLLAGYLAEARAAGDALAG</sequence>
<evidence type="ECO:0000256" key="2">
    <source>
        <dbReference type="ARBA" id="ARBA00023125"/>
    </source>
</evidence>
<dbReference type="PRINTS" id="PR00364">
    <property type="entry name" value="DISEASERSIST"/>
</dbReference>
<dbReference type="GO" id="GO:0043531">
    <property type="term" value="F:ADP binding"/>
    <property type="evidence" value="ECO:0007669"/>
    <property type="project" value="InterPro"/>
</dbReference>
<name>A0A6L3VNQ0_9ACTN</name>
<keyword evidence="2" id="KW-0238">DNA-binding</keyword>
<dbReference type="Gene3D" id="3.40.50.300">
    <property type="entry name" value="P-loop containing nucleotide triphosphate hydrolases"/>
    <property type="match status" value="1"/>
</dbReference>
<dbReference type="InterPro" id="IPR027417">
    <property type="entry name" value="P-loop_NTPase"/>
</dbReference>
<dbReference type="EMBL" id="WBMR01000148">
    <property type="protein sequence ID" value="KAB2370592.1"/>
    <property type="molecule type" value="Genomic_DNA"/>
</dbReference>
<dbReference type="Pfam" id="PF13401">
    <property type="entry name" value="AAA_22"/>
    <property type="match status" value="1"/>
</dbReference>
<evidence type="ECO:0000256" key="4">
    <source>
        <dbReference type="SAM" id="MobiDB-lite"/>
    </source>
</evidence>
<dbReference type="GO" id="GO:0006355">
    <property type="term" value="P:regulation of DNA-templated transcription"/>
    <property type="evidence" value="ECO:0007669"/>
    <property type="project" value="InterPro"/>
</dbReference>
<dbReference type="RefSeq" id="WP_151544538.1">
    <property type="nucleotide sequence ID" value="NZ_WBMR01000148.1"/>
</dbReference>
<dbReference type="PROSITE" id="PS50042">
    <property type="entry name" value="CNMP_BINDING_3"/>
    <property type="match status" value="1"/>
</dbReference>
<feature type="region of interest" description="Disordered" evidence="4">
    <location>
        <begin position="235"/>
        <end position="267"/>
    </location>
</feature>
<dbReference type="InterPro" id="IPR036388">
    <property type="entry name" value="WH-like_DNA-bd_sf"/>
</dbReference>
<comment type="caution">
    <text evidence="7">The sequence shown here is derived from an EMBL/GenBank/DDBJ whole genome shotgun (WGS) entry which is preliminary data.</text>
</comment>
<organism evidence="7 8">
    <name type="scientific">Actinomadura montaniterrae</name>
    <dbReference type="NCBI Taxonomy" id="1803903"/>
    <lineage>
        <taxon>Bacteria</taxon>
        <taxon>Bacillati</taxon>
        <taxon>Actinomycetota</taxon>
        <taxon>Actinomycetes</taxon>
        <taxon>Streptosporangiales</taxon>
        <taxon>Thermomonosporaceae</taxon>
        <taxon>Actinomadura</taxon>
    </lineage>
</organism>
<evidence type="ECO:0000313" key="8">
    <source>
        <dbReference type="Proteomes" id="UP000483004"/>
    </source>
</evidence>
<dbReference type="InterPro" id="IPR049945">
    <property type="entry name" value="AAA_22"/>
</dbReference>
<feature type="domain" description="Cyclic nucleotide-binding" evidence="5">
    <location>
        <begin position="14"/>
        <end position="141"/>
    </location>
</feature>
<proteinExistence type="predicted"/>
<feature type="non-terminal residue" evidence="7">
    <location>
        <position position="690"/>
    </location>
</feature>